<name>A0A402D0Q6_9BACT</name>
<keyword evidence="2" id="KW-1185">Reference proteome</keyword>
<dbReference type="InterPro" id="IPR053148">
    <property type="entry name" value="PD-DEXK-like_domain"/>
</dbReference>
<dbReference type="Pfam" id="PF06250">
    <property type="entry name" value="YhcG_C"/>
    <property type="match status" value="1"/>
</dbReference>
<dbReference type="PANTHER" id="PTHR30547">
    <property type="entry name" value="UNCHARACTERIZED PROTEIN YHCG-RELATED"/>
    <property type="match status" value="1"/>
</dbReference>
<dbReference type="InterPro" id="IPR011856">
    <property type="entry name" value="tRNA_endonuc-like_dom_sf"/>
</dbReference>
<gene>
    <name evidence="1" type="ORF">CCAX7_56230</name>
</gene>
<dbReference type="RefSeq" id="WP_119323095.1">
    <property type="nucleotide sequence ID" value="NZ_AP025739.1"/>
</dbReference>
<dbReference type="AlphaFoldDB" id="A0A402D0Q6"/>
<proteinExistence type="predicted"/>
<dbReference type="InterPro" id="IPR041527">
    <property type="entry name" value="YhcG_N"/>
</dbReference>
<dbReference type="Proteomes" id="UP000287394">
    <property type="component" value="Chromosome"/>
</dbReference>
<dbReference type="GO" id="GO:0003676">
    <property type="term" value="F:nucleic acid binding"/>
    <property type="evidence" value="ECO:0007669"/>
    <property type="project" value="InterPro"/>
</dbReference>
<dbReference type="Pfam" id="PF17761">
    <property type="entry name" value="DUF1016_N"/>
    <property type="match status" value="1"/>
</dbReference>
<dbReference type="InterPro" id="IPR009362">
    <property type="entry name" value="YhcG_C"/>
</dbReference>
<evidence type="ECO:0000313" key="2">
    <source>
        <dbReference type="Proteomes" id="UP000287394"/>
    </source>
</evidence>
<dbReference type="OrthoDB" id="9801263at2"/>
<evidence type="ECO:0000313" key="1">
    <source>
        <dbReference type="EMBL" id="BDI33572.1"/>
    </source>
</evidence>
<dbReference type="Gene3D" id="3.40.1350.10">
    <property type="match status" value="1"/>
</dbReference>
<dbReference type="PANTHER" id="PTHR30547:SF0">
    <property type="entry name" value="BLR8175 PROTEIN"/>
    <property type="match status" value="1"/>
</dbReference>
<sequence length="355" mass="40801">MERHDEAISITAFAGYEEFLIDIKTRVRAARVRAALAVNSELVLLYWNIGRLIALRMKENAWGAKVVHQLADDLRREFPDMHGLSLRNLRYMRSFAEAWPDEVILQQAAAKLPWFHNCVLIEKLKESDERLWYARQTIEQGWSRNVLVHQIESRLYKRQGKAVTNFDRALLPEQSDLARQLVKDPYHFDFLNIAQGAAEREIERGLIDHIRQFLIELGAGFAFLGSQYHLEIADDDDYLDLLFYHVRLRCYVIIELKSGKFLPEYAGKMSFYLAAVDDLLRHPDDAPSIGLILCKEKKQVVAEYALRNTATPMGVSAYQLTESLPEALQGSLPTVEQWESELAKDNGSAQRVDHA</sequence>
<accession>A0A402D0Q6</accession>
<dbReference type="EMBL" id="AP025739">
    <property type="protein sequence ID" value="BDI33572.1"/>
    <property type="molecule type" value="Genomic_DNA"/>
</dbReference>
<reference evidence="1 2" key="1">
    <citation type="journal article" date="2019" name="Int. J. Syst. Evol. Microbiol.">
        <title>Capsulimonas corticalis gen. nov., sp. nov., an aerobic capsulated bacterium, of a novel bacterial order, Capsulimonadales ord. nov., of the class Armatimonadia of the phylum Armatimonadetes.</title>
        <authorList>
            <person name="Li J."/>
            <person name="Kudo C."/>
            <person name="Tonouchi A."/>
        </authorList>
    </citation>
    <scope>NUCLEOTIDE SEQUENCE [LARGE SCALE GENOMIC DNA]</scope>
    <source>
        <strain evidence="1 2">AX-7</strain>
    </source>
</reference>
<organism evidence="1 2">
    <name type="scientific">Capsulimonas corticalis</name>
    <dbReference type="NCBI Taxonomy" id="2219043"/>
    <lineage>
        <taxon>Bacteria</taxon>
        <taxon>Bacillati</taxon>
        <taxon>Armatimonadota</taxon>
        <taxon>Armatimonadia</taxon>
        <taxon>Capsulimonadales</taxon>
        <taxon>Capsulimonadaceae</taxon>
        <taxon>Capsulimonas</taxon>
    </lineage>
</organism>
<dbReference type="KEGG" id="ccot:CCAX7_56230"/>
<protein>
    <submittedName>
        <fullName evidence="1">Uncharacterized protein</fullName>
    </submittedName>
</protein>